<dbReference type="PANTHER" id="PTHR32552">
    <property type="entry name" value="FERRICHROME IRON RECEPTOR-RELATED"/>
    <property type="match status" value="1"/>
</dbReference>
<evidence type="ECO:0000259" key="16">
    <source>
        <dbReference type="Pfam" id="PF07715"/>
    </source>
</evidence>
<keyword evidence="7" id="KW-0406">Ion transport</keyword>
<evidence type="ECO:0000256" key="8">
    <source>
        <dbReference type="ARBA" id="ARBA00023077"/>
    </source>
</evidence>
<evidence type="ECO:0000256" key="3">
    <source>
        <dbReference type="ARBA" id="ARBA00022452"/>
    </source>
</evidence>
<name>A0ABR8KWN9_9SPHN</name>
<feature type="signal peptide" evidence="14">
    <location>
        <begin position="1"/>
        <end position="23"/>
    </location>
</feature>
<comment type="similarity">
    <text evidence="11 12">Belongs to the TonB-dependent receptor family.</text>
</comment>
<proteinExistence type="inferred from homology"/>
<organism evidence="17 18">
    <name type="scientific">Erythrobacter rubeus</name>
    <dbReference type="NCBI Taxonomy" id="2760803"/>
    <lineage>
        <taxon>Bacteria</taxon>
        <taxon>Pseudomonadati</taxon>
        <taxon>Pseudomonadota</taxon>
        <taxon>Alphaproteobacteria</taxon>
        <taxon>Sphingomonadales</taxon>
        <taxon>Erythrobacteraceae</taxon>
        <taxon>Erythrobacter/Porphyrobacter group</taxon>
        <taxon>Erythrobacter</taxon>
    </lineage>
</organism>
<evidence type="ECO:0000256" key="13">
    <source>
        <dbReference type="SAM" id="MobiDB-lite"/>
    </source>
</evidence>
<evidence type="ECO:0000256" key="2">
    <source>
        <dbReference type="ARBA" id="ARBA00022448"/>
    </source>
</evidence>
<evidence type="ECO:0000256" key="10">
    <source>
        <dbReference type="ARBA" id="ARBA00023237"/>
    </source>
</evidence>
<feature type="chain" id="PRO_5046266643" evidence="14">
    <location>
        <begin position="24"/>
        <end position="827"/>
    </location>
</feature>
<feature type="domain" description="TonB-dependent receptor-like beta-barrel" evidence="15">
    <location>
        <begin position="314"/>
        <end position="791"/>
    </location>
</feature>
<evidence type="ECO:0000313" key="18">
    <source>
        <dbReference type="Proteomes" id="UP000635384"/>
    </source>
</evidence>
<evidence type="ECO:0000256" key="12">
    <source>
        <dbReference type="RuleBase" id="RU003357"/>
    </source>
</evidence>
<keyword evidence="14" id="KW-0732">Signal</keyword>
<keyword evidence="3 11" id="KW-1134">Transmembrane beta strand</keyword>
<keyword evidence="17" id="KW-0675">Receptor</keyword>
<comment type="subcellular location">
    <subcellularLocation>
        <location evidence="1 11">Cell outer membrane</location>
        <topology evidence="1 11">Multi-pass membrane protein</topology>
    </subcellularLocation>
</comment>
<reference evidence="17 18" key="1">
    <citation type="submission" date="2020-09" db="EMBL/GenBank/DDBJ databases">
        <authorList>
            <person name="Yoon J.-W."/>
        </authorList>
    </citation>
    <scope>NUCLEOTIDE SEQUENCE [LARGE SCALE GENOMIC DNA]</scope>
    <source>
        <strain evidence="17 18">KMU-140</strain>
    </source>
</reference>
<dbReference type="InterPro" id="IPR000531">
    <property type="entry name" value="Beta-barrel_TonB"/>
</dbReference>
<evidence type="ECO:0000313" key="17">
    <source>
        <dbReference type="EMBL" id="MBD2842621.1"/>
    </source>
</evidence>
<evidence type="ECO:0000259" key="15">
    <source>
        <dbReference type="Pfam" id="PF00593"/>
    </source>
</evidence>
<dbReference type="Gene3D" id="2.40.170.20">
    <property type="entry name" value="TonB-dependent receptor, beta-barrel domain"/>
    <property type="match status" value="2"/>
</dbReference>
<evidence type="ECO:0000256" key="11">
    <source>
        <dbReference type="PROSITE-ProRule" id="PRU01360"/>
    </source>
</evidence>
<dbReference type="RefSeq" id="WP_190788067.1">
    <property type="nucleotide sequence ID" value="NZ_JACXLC010000001.1"/>
</dbReference>
<dbReference type="SUPFAM" id="SSF56935">
    <property type="entry name" value="Porins"/>
    <property type="match status" value="1"/>
</dbReference>
<evidence type="ECO:0000256" key="6">
    <source>
        <dbReference type="ARBA" id="ARBA00023004"/>
    </source>
</evidence>
<feature type="region of interest" description="Disordered" evidence="13">
    <location>
        <begin position="22"/>
        <end position="46"/>
    </location>
</feature>
<comment type="caution">
    <text evidence="17">The sequence shown here is derived from an EMBL/GenBank/DDBJ whole genome shotgun (WGS) entry which is preliminary data.</text>
</comment>
<dbReference type="Pfam" id="PF00593">
    <property type="entry name" value="TonB_dep_Rec_b-barrel"/>
    <property type="match status" value="1"/>
</dbReference>
<feature type="domain" description="TonB-dependent receptor plug" evidence="16">
    <location>
        <begin position="63"/>
        <end position="166"/>
    </location>
</feature>
<keyword evidence="6" id="KW-0408">Iron</keyword>
<feature type="compositionally biased region" description="Acidic residues" evidence="13">
    <location>
        <begin position="35"/>
        <end position="46"/>
    </location>
</feature>
<evidence type="ECO:0000256" key="4">
    <source>
        <dbReference type="ARBA" id="ARBA00022496"/>
    </source>
</evidence>
<keyword evidence="5 11" id="KW-0812">Transmembrane</keyword>
<keyword evidence="10 11" id="KW-0998">Cell outer membrane</keyword>
<keyword evidence="2 11" id="KW-0813">Transport</keyword>
<dbReference type="PANTHER" id="PTHR32552:SF81">
    <property type="entry name" value="TONB-DEPENDENT OUTER MEMBRANE RECEPTOR"/>
    <property type="match status" value="1"/>
</dbReference>
<evidence type="ECO:0000256" key="5">
    <source>
        <dbReference type="ARBA" id="ARBA00022692"/>
    </source>
</evidence>
<accession>A0ABR8KWN9</accession>
<protein>
    <submittedName>
        <fullName evidence="17">TonB-dependent receptor</fullName>
    </submittedName>
</protein>
<dbReference type="EMBL" id="JACXLC010000001">
    <property type="protein sequence ID" value="MBD2842621.1"/>
    <property type="molecule type" value="Genomic_DNA"/>
</dbReference>
<dbReference type="PROSITE" id="PS52016">
    <property type="entry name" value="TONB_DEPENDENT_REC_3"/>
    <property type="match status" value="1"/>
</dbReference>
<sequence>MIKQSLLLASVATWAFAPSHALAQDQTPEPSLSDDQTDEPETNTDDDNVIVVTGLKRDQAFVDVPVSVQVFGEELIEDAGITRPEDFLALTPNVAFQTSNNAGEFFINIRGQTSVRQSEGAVAIVIDGVQLATQNEFNGELFDIEQIEILKGPQGALYGRNAAAGALIIRTKEPTDTFEGMVRGRYGNWNSAKLDASVGGPIIPGSLRFRLSGSIRDTDGPYQNIATGENVMRATEQIGRFRMIWDDGGPTTVDFRLNGSEFEGGAIAFNAQVIGSTQGGVPVTEIDTDDTSLPFTADVPGDNLQTKYSSAIKIDHDFEWATFTSVSSYSRIIDRYQAKNFPYGSFSFPGNEFVSDALSPGLDLNILAAFGDNTQRFRIDNEAFIQEFRLTSPGDQRLRWQIGFFYLNSDRDFTTEQGLNGRLQTDAMGNLLPPFVIQGTTIGAPVAPVERLLIGGGAILPTRGIDGPETSNGTLNFDMNSFGAENFAPFGNIQYDITDDIEFQVALRYDIENRDVTTLTPDIPNPFFGIAPGAPAATYNLCVANTGRTADECFEDRTFRQLQPKVTLTYKFPSGNGSVFANYGRSFKSGGFNPIGTRAVLVQGLPDILVEDSYDKEVSDSFEIGFKSQFLNRRITVNGAVFYTEVENAQQFEFFPTGGIQAISQIAQTEIFGAEIDINARVTDSLTLFAGAGFIDDEITDIDSQDPADRADIIGNRIPFVPDYNINAGFQLNQPISDNLELIARGEYTRTGTIWYDQRNAVNTERSPIDLVNARLGIGNDTLEFALWSRNLFDEDYNSDAVVILPVAHAVFRAPDRSYGVEARYKF</sequence>
<evidence type="ECO:0000256" key="7">
    <source>
        <dbReference type="ARBA" id="ARBA00023065"/>
    </source>
</evidence>
<dbReference type="InterPro" id="IPR036942">
    <property type="entry name" value="Beta-barrel_TonB_sf"/>
</dbReference>
<dbReference type="InterPro" id="IPR039426">
    <property type="entry name" value="TonB-dep_rcpt-like"/>
</dbReference>
<keyword evidence="8 12" id="KW-0798">TonB box</keyword>
<dbReference type="InterPro" id="IPR012910">
    <property type="entry name" value="Plug_dom"/>
</dbReference>
<evidence type="ECO:0000256" key="9">
    <source>
        <dbReference type="ARBA" id="ARBA00023136"/>
    </source>
</evidence>
<evidence type="ECO:0000256" key="14">
    <source>
        <dbReference type="SAM" id="SignalP"/>
    </source>
</evidence>
<dbReference type="Proteomes" id="UP000635384">
    <property type="component" value="Unassembled WGS sequence"/>
</dbReference>
<dbReference type="Pfam" id="PF07715">
    <property type="entry name" value="Plug"/>
    <property type="match status" value="1"/>
</dbReference>
<evidence type="ECO:0000256" key="1">
    <source>
        <dbReference type="ARBA" id="ARBA00004571"/>
    </source>
</evidence>
<keyword evidence="9 11" id="KW-0472">Membrane</keyword>
<keyword evidence="4" id="KW-0410">Iron transport</keyword>
<gene>
    <name evidence="17" type="ORF">IB285_10160</name>
</gene>
<keyword evidence="18" id="KW-1185">Reference proteome</keyword>